<dbReference type="SUPFAM" id="SSF52047">
    <property type="entry name" value="RNI-like"/>
    <property type="match status" value="1"/>
</dbReference>
<evidence type="ECO:0000313" key="2">
    <source>
        <dbReference type="Proteomes" id="UP000015453"/>
    </source>
</evidence>
<accession>S8BSI8</accession>
<evidence type="ECO:0000313" key="1">
    <source>
        <dbReference type="EMBL" id="EPS57550.1"/>
    </source>
</evidence>
<dbReference type="Proteomes" id="UP000015453">
    <property type="component" value="Unassembled WGS sequence"/>
</dbReference>
<protein>
    <submittedName>
        <fullName evidence="1">Uncharacterized protein</fullName>
    </submittedName>
</protein>
<organism evidence="1 2">
    <name type="scientific">Genlisea aurea</name>
    <dbReference type="NCBI Taxonomy" id="192259"/>
    <lineage>
        <taxon>Eukaryota</taxon>
        <taxon>Viridiplantae</taxon>
        <taxon>Streptophyta</taxon>
        <taxon>Embryophyta</taxon>
        <taxon>Tracheophyta</taxon>
        <taxon>Spermatophyta</taxon>
        <taxon>Magnoliopsida</taxon>
        <taxon>eudicotyledons</taxon>
        <taxon>Gunneridae</taxon>
        <taxon>Pentapetalae</taxon>
        <taxon>asterids</taxon>
        <taxon>lamiids</taxon>
        <taxon>Lamiales</taxon>
        <taxon>Lentibulariaceae</taxon>
        <taxon>Genlisea</taxon>
    </lineage>
</organism>
<dbReference type="Gene3D" id="3.80.10.10">
    <property type="entry name" value="Ribonuclease Inhibitor"/>
    <property type="match status" value="1"/>
</dbReference>
<gene>
    <name evidence="1" type="ORF">M569_17267</name>
</gene>
<proteinExistence type="predicted"/>
<keyword evidence="2" id="KW-1185">Reference proteome</keyword>
<dbReference type="InterPro" id="IPR032675">
    <property type="entry name" value="LRR_dom_sf"/>
</dbReference>
<sequence length="178" mass="19242">MNRISLTFDSCPSCHSLAGLCEGKSGPAVSPPTKFTHAFVTEPGERLKRRPDFVDPGISLATQFATDPLLRAAGNDIGAEGAKALAEALKANNSVHTIHLNGMHRLWSPVMILVRNVAPPTPVSSARVFFWVCICLVRGAMGGVIGVSFGLEEYAFCLPHVFPVFQHPCVSLALWFER</sequence>
<dbReference type="EMBL" id="AUSU01010111">
    <property type="protein sequence ID" value="EPS57550.1"/>
    <property type="molecule type" value="Genomic_DNA"/>
</dbReference>
<dbReference type="AlphaFoldDB" id="S8BSI8"/>
<reference evidence="1 2" key="1">
    <citation type="journal article" date="2013" name="BMC Genomics">
        <title>The miniature genome of a carnivorous plant Genlisea aurea contains a low number of genes and short non-coding sequences.</title>
        <authorList>
            <person name="Leushkin E.V."/>
            <person name="Sutormin R.A."/>
            <person name="Nabieva E.R."/>
            <person name="Penin A.A."/>
            <person name="Kondrashov A.S."/>
            <person name="Logacheva M.D."/>
        </authorList>
    </citation>
    <scope>NUCLEOTIDE SEQUENCE [LARGE SCALE GENOMIC DNA]</scope>
</reference>
<comment type="caution">
    <text evidence="1">The sequence shown here is derived from an EMBL/GenBank/DDBJ whole genome shotgun (WGS) entry which is preliminary data.</text>
</comment>
<name>S8BSI8_9LAMI</name>